<dbReference type="AlphaFoldDB" id="A0AAV2S4H5"/>
<dbReference type="Proteomes" id="UP001497623">
    <property type="component" value="Unassembled WGS sequence"/>
</dbReference>
<dbReference type="SMART" id="SM00389">
    <property type="entry name" value="HOX"/>
    <property type="match status" value="1"/>
</dbReference>
<evidence type="ECO:0000256" key="7">
    <source>
        <dbReference type="SAM" id="MobiDB-lite"/>
    </source>
</evidence>
<feature type="region of interest" description="Disordered" evidence="7">
    <location>
        <begin position="1"/>
        <end position="44"/>
    </location>
</feature>
<evidence type="ECO:0000256" key="6">
    <source>
        <dbReference type="RuleBase" id="RU000682"/>
    </source>
</evidence>
<evidence type="ECO:0000256" key="1">
    <source>
        <dbReference type="ARBA" id="ARBA00004123"/>
    </source>
</evidence>
<keyword evidence="10" id="KW-1185">Reference proteome</keyword>
<comment type="caution">
    <text evidence="9">The sequence shown here is derived from an EMBL/GenBank/DDBJ whole genome shotgun (WGS) entry which is preliminary data.</text>
</comment>
<gene>
    <name evidence="9" type="ORF">MNOR_LOCUS33051</name>
</gene>
<reference evidence="9 10" key="1">
    <citation type="submission" date="2024-05" db="EMBL/GenBank/DDBJ databases">
        <authorList>
            <person name="Wallberg A."/>
        </authorList>
    </citation>
    <scope>NUCLEOTIDE SEQUENCE [LARGE SCALE GENOMIC DNA]</scope>
</reference>
<evidence type="ECO:0000256" key="5">
    <source>
        <dbReference type="PROSITE-ProRule" id="PRU00108"/>
    </source>
</evidence>
<keyword evidence="4 5" id="KW-0539">Nucleus</keyword>
<dbReference type="InterPro" id="IPR050394">
    <property type="entry name" value="Homeobox_NK-like"/>
</dbReference>
<feature type="non-terminal residue" evidence="9">
    <location>
        <position position="357"/>
    </location>
</feature>
<evidence type="ECO:0000259" key="8">
    <source>
        <dbReference type="PROSITE" id="PS50071"/>
    </source>
</evidence>
<proteinExistence type="predicted"/>
<dbReference type="SUPFAM" id="SSF46689">
    <property type="entry name" value="Homeodomain-like"/>
    <property type="match status" value="1"/>
</dbReference>
<feature type="DNA-binding region" description="Homeobox" evidence="5">
    <location>
        <begin position="243"/>
        <end position="302"/>
    </location>
</feature>
<dbReference type="GO" id="GO:0000978">
    <property type="term" value="F:RNA polymerase II cis-regulatory region sequence-specific DNA binding"/>
    <property type="evidence" value="ECO:0007669"/>
    <property type="project" value="TreeGrafter"/>
</dbReference>
<dbReference type="CDD" id="cd00086">
    <property type="entry name" value="homeodomain"/>
    <property type="match status" value="1"/>
</dbReference>
<dbReference type="Pfam" id="PF00046">
    <property type="entry name" value="Homeodomain"/>
    <property type="match status" value="1"/>
</dbReference>
<evidence type="ECO:0000256" key="4">
    <source>
        <dbReference type="ARBA" id="ARBA00023242"/>
    </source>
</evidence>
<keyword evidence="3 5" id="KW-0371">Homeobox</keyword>
<dbReference type="PRINTS" id="PR00024">
    <property type="entry name" value="HOMEOBOX"/>
</dbReference>
<evidence type="ECO:0000256" key="2">
    <source>
        <dbReference type="ARBA" id="ARBA00023125"/>
    </source>
</evidence>
<dbReference type="InterPro" id="IPR001356">
    <property type="entry name" value="HD"/>
</dbReference>
<feature type="compositionally biased region" description="Polar residues" evidence="7">
    <location>
        <begin position="128"/>
        <end position="137"/>
    </location>
</feature>
<keyword evidence="2 5" id="KW-0238">DNA-binding</keyword>
<accession>A0AAV2S4H5</accession>
<dbReference type="InterPro" id="IPR020479">
    <property type="entry name" value="HD_metazoa"/>
</dbReference>
<dbReference type="GO" id="GO:0005634">
    <property type="term" value="C:nucleus"/>
    <property type="evidence" value="ECO:0007669"/>
    <property type="project" value="UniProtKB-SubCell"/>
</dbReference>
<feature type="region of interest" description="Disordered" evidence="7">
    <location>
        <begin position="213"/>
        <end position="245"/>
    </location>
</feature>
<protein>
    <recommendedName>
        <fullName evidence="8">Homeobox domain-containing protein</fullName>
    </recommendedName>
</protein>
<feature type="compositionally biased region" description="Basic and acidic residues" evidence="7">
    <location>
        <begin position="1"/>
        <end position="11"/>
    </location>
</feature>
<dbReference type="PANTHER" id="PTHR24340:SF37">
    <property type="entry name" value="HOMEOBOX PROTEIN SLOU"/>
    <property type="match status" value="1"/>
</dbReference>
<feature type="compositionally biased region" description="Pro residues" evidence="7">
    <location>
        <begin position="109"/>
        <end position="127"/>
    </location>
</feature>
<feature type="region of interest" description="Disordered" evidence="7">
    <location>
        <begin position="100"/>
        <end position="144"/>
    </location>
</feature>
<sequence>MDGLGNDRRSPCDTPSPVPSSSAVSNSDKPKQEEVTNPAPKSVLNHLAAQNERLKNSILFPSPAGLAHHPGGGGGTTTIHPSAAALAAFEAQRRAAAAASDARLSAAGAPPPTVSPSPLHPLRPYPLSPSQHTSTNDGGEGGDLCSGAVRVTSFSVLDILNPHKFNGRLTDDEMPDSSSERLEDDDDDNAYISGDTESCAAIGWPAKDCMTDVCSDSEEGEGGSGEHRRRHSGGSGGHGGGKPRRARTAFSYEQLVALENKFKQTRYLSVCERLNLALGLNLTETQVKIWFQNRRTKWKKQNPGCDVNQPTGPPSPPLMGGFLAPPPQHLLCPTPMGPYRPSLPPHAPLAALYLHHL</sequence>
<comment type="subcellular location">
    <subcellularLocation>
        <location evidence="1 5 6">Nucleus</location>
    </subcellularLocation>
</comment>
<dbReference type="PANTHER" id="PTHR24340">
    <property type="entry name" value="HOMEOBOX PROTEIN NKX"/>
    <property type="match status" value="1"/>
</dbReference>
<dbReference type="EMBL" id="CAXKWB010046495">
    <property type="protein sequence ID" value="CAL4163805.1"/>
    <property type="molecule type" value="Genomic_DNA"/>
</dbReference>
<dbReference type="InterPro" id="IPR009057">
    <property type="entry name" value="Homeodomain-like_sf"/>
</dbReference>
<evidence type="ECO:0000313" key="10">
    <source>
        <dbReference type="Proteomes" id="UP001497623"/>
    </source>
</evidence>
<evidence type="ECO:0000313" key="9">
    <source>
        <dbReference type="EMBL" id="CAL4163805.1"/>
    </source>
</evidence>
<feature type="domain" description="Homeobox" evidence="8">
    <location>
        <begin position="241"/>
        <end position="301"/>
    </location>
</feature>
<evidence type="ECO:0000256" key="3">
    <source>
        <dbReference type="ARBA" id="ARBA00023155"/>
    </source>
</evidence>
<dbReference type="GO" id="GO:0000981">
    <property type="term" value="F:DNA-binding transcription factor activity, RNA polymerase II-specific"/>
    <property type="evidence" value="ECO:0007669"/>
    <property type="project" value="InterPro"/>
</dbReference>
<dbReference type="PROSITE" id="PS00027">
    <property type="entry name" value="HOMEOBOX_1"/>
    <property type="match status" value="1"/>
</dbReference>
<dbReference type="PROSITE" id="PS50071">
    <property type="entry name" value="HOMEOBOX_2"/>
    <property type="match status" value="1"/>
</dbReference>
<dbReference type="InterPro" id="IPR017970">
    <property type="entry name" value="Homeobox_CS"/>
</dbReference>
<organism evidence="9 10">
    <name type="scientific">Meganyctiphanes norvegica</name>
    <name type="common">Northern krill</name>
    <name type="synonym">Thysanopoda norvegica</name>
    <dbReference type="NCBI Taxonomy" id="48144"/>
    <lineage>
        <taxon>Eukaryota</taxon>
        <taxon>Metazoa</taxon>
        <taxon>Ecdysozoa</taxon>
        <taxon>Arthropoda</taxon>
        <taxon>Crustacea</taxon>
        <taxon>Multicrustacea</taxon>
        <taxon>Malacostraca</taxon>
        <taxon>Eumalacostraca</taxon>
        <taxon>Eucarida</taxon>
        <taxon>Euphausiacea</taxon>
        <taxon>Euphausiidae</taxon>
        <taxon>Meganyctiphanes</taxon>
    </lineage>
</organism>
<dbReference type="Gene3D" id="1.10.10.60">
    <property type="entry name" value="Homeodomain-like"/>
    <property type="match status" value="1"/>
</dbReference>
<dbReference type="GO" id="GO:0030154">
    <property type="term" value="P:cell differentiation"/>
    <property type="evidence" value="ECO:0007669"/>
    <property type="project" value="TreeGrafter"/>
</dbReference>
<feature type="region of interest" description="Disordered" evidence="7">
    <location>
        <begin position="164"/>
        <end position="194"/>
    </location>
</feature>
<name>A0AAV2S4H5_MEGNR</name>